<protein>
    <submittedName>
        <fullName evidence="8">OmpA family protein</fullName>
    </submittedName>
</protein>
<feature type="chain" id="PRO_5012522575" evidence="6">
    <location>
        <begin position="21"/>
        <end position="446"/>
    </location>
</feature>
<keyword evidence="6" id="KW-0732">Signal</keyword>
<evidence type="ECO:0000259" key="7">
    <source>
        <dbReference type="PROSITE" id="PS51123"/>
    </source>
</evidence>
<evidence type="ECO:0000256" key="3">
    <source>
        <dbReference type="ARBA" id="ARBA00023237"/>
    </source>
</evidence>
<dbReference type="InterPro" id="IPR036737">
    <property type="entry name" value="OmpA-like_sf"/>
</dbReference>
<name>A0A1M6D9D9_9BACT</name>
<keyword evidence="2 4" id="KW-0472">Membrane</keyword>
<dbReference type="PANTHER" id="PTHR30329">
    <property type="entry name" value="STATOR ELEMENT OF FLAGELLAR MOTOR COMPLEX"/>
    <property type="match status" value="1"/>
</dbReference>
<dbReference type="CDD" id="cd07185">
    <property type="entry name" value="OmpA_C-like"/>
    <property type="match status" value="1"/>
</dbReference>
<reference evidence="8 9" key="1">
    <citation type="submission" date="2016-11" db="EMBL/GenBank/DDBJ databases">
        <authorList>
            <person name="Jaros S."/>
            <person name="Januszkiewicz K."/>
            <person name="Wedrychowicz H."/>
        </authorList>
    </citation>
    <scope>NUCLEOTIDE SEQUENCE [LARGE SCALE GENOMIC DNA]</scope>
    <source>
        <strain evidence="8 9">DSM 18772</strain>
    </source>
</reference>
<dbReference type="GO" id="GO:0009279">
    <property type="term" value="C:cell outer membrane"/>
    <property type="evidence" value="ECO:0007669"/>
    <property type="project" value="UniProtKB-SubCell"/>
</dbReference>
<comment type="subcellular location">
    <subcellularLocation>
        <location evidence="1">Cell outer membrane</location>
    </subcellularLocation>
</comment>
<sequence>MTRPYTRYSTLLALASSALVVGSVSCSKKESSETTSTDSSSQAADTKPAETKNTLADFDTLPDTTKDPRDGVENMGMTMDFTSPETVVEKLAKLLSESKSPEDIDKIIQIIGQQSISEEELAQLKARLNGTGIALDPTSPFEQIGELRPGQHSRYAIKLADKSRIFLDLKKEDDGKWKVENMKFPDKQSGLAGNDHPDAQTDALNYAHSFLEHLLNQRFEQARAMVDTKNVNDAKLAGLCIIFEEAQYKLDKNKPLRAIYLRDRAAGFYAKVSSANGKTDAQFSVITQRDKAGDPWQIYEINLDKLLGDYAKQVAGGDIHYSPLIKNPAGGETLVIYFEFDSDGLTPRTKHQLDIVVGLLKLDPNKKINISGHTDSIGSNTYNKGLSEKRAETVKSYLASQGVPQEQIVTKAYGQSQPRLPNTRQDGTDDPSGRRANRRTEIYLDF</sequence>
<feature type="domain" description="OmpA-like" evidence="7">
    <location>
        <begin position="325"/>
        <end position="446"/>
    </location>
</feature>
<dbReference type="PRINTS" id="PR01021">
    <property type="entry name" value="OMPADOMAIN"/>
</dbReference>
<feature type="region of interest" description="Disordered" evidence="5">
    <location>
        <begin position="412"/>
        <end position="439"/>
    </location>
</feature>
<dbReference type="PROSITE" id="PS51123">
    <property type="entry name" value="OMPA_2"/>
    <property type="match status" value="1"/>
</dbReference>
<dbReference type="InParanoid" id="A0A1M6D9D9"/>
<dbReference type="Proteomes" id="UP000184510">
    <property type="component" value="Unassembled WGS sequence"/>
</dbReference>
<feature type="compositionally biased region" description="Polar residues" evidence="5">
    <location>
        <begin position="412"/>
        <end position="425"/>
    </location>
</feature>
<feature type="region of interest" description="Disordered" evidence="5">
    <location>
        <begin position="25"/>
        <end position="78"/>
    </location>
</feature>
<dbReference type="PANTHER" id="PTHR30329:SF21">
    <property type="entry name" value="LIPOPROTEIN YIAD-RELATED"/>
    <property type="match status" value="1"/>
</dbReference>
<dbReference type="EMBL" id="FQYR01000002">
    <property type="protein sequence ID" value="SHI69876.1"/>
    <property type="molecule type" value="Genomic_DNA"/>
</dbReference>
<organism evidence="8 9">
    <name type="scientific">Rubritalea squalenifaciens DSM 18772</name>
    <dbReference type="NCBI Taxonomy" id="1123071"/>
    <lineage>
        <taxon>Bacteria</taxon>
        <taxon>Pseudomonadati</taxon>
        <taxon>Verrucomicrobiota</taxon>
        <taxon>Verrucomicrobiia</taxon>
        <taxon>Verrucomicrobiales</taxon>
        <taxon>Rubritaleaceae</taxon>
        <taxon>Rubritalea</taxon>
    </lineage>
</organism>
<keyword evidence="3" id="KW-0998">Cell outer membrane</keyword>
<evidence type="ECO:0000256" key="6">
    <source>
        <dbReference type="SAM" id="SignalP"/>
    </source>
</evidence>
<gene>
    <name evidence="8" type="ORF">SAMN02745181_0680</name>
</gene>
<dbReference type="STRING" id="1123071.SAMN02745181_0680"/>
<evidence type="ECO:0000313" key="9">
    <source>
        <dbReference type="Proteomes" id="UP000184510"/>
    </source>
</evidence>
<dbReference type="RefSeq" id="WP_143158070.1">
    <property type="nucleotide sequence ID" value="NZ_FQYR01000002.1"/>
</dbReference>
<evidence type="ECO:0000256" key="2">
    <source>
        <dbReference type="ARBA" id="ARBA00023136"/>
    </source>
</evidence>
<evidence type="ECO:0000256" key="1">
    <source>
        <dbReference type="ARBA" id="ARBA00004442"/>
    </source>
</evidence>
<dbReference type="SUPFAM" id="SSF103088">
    <property type="entry name" value="OmpA-like"/>
    <property type="match status" value="1"/>
</dbReference>
<dbReference type="OrthoDB" id="193257at2"/>
<dbReference type="Gene3D" id="3.30.1330.60">
    <property type="entry name" value="OmpA-like domain"/>
    <property type="match status" value="1"/>
</dbReference>
<keyword evidence="9" id="KW-1185">Reference proteome</keyword>
<dbReference type="PROSITE" id="PS51257">
    <property type="entry name" value="PROKAR_LIPOPROTEIN"/>
    <property type="match status" value="1"/>
</dbReference>
<evidence type="ECO:0000313" key="8">
    <source>
        <dbReference type="EMBL" id="SHI69876.1"/>
    </source>
</evidence>
<proteinExistence type="predicted"/>
<evidence type="ECO:0000256" key="5">
    <source>
        <dbReference type="SAM" id="MobiDB-lite"/>
    </source>
</evidence>
<dbReference type="AlphaFoldDB" id="A0A1M6D9D9"/>
<dbReference type="InterPro" id="IPR006664">
    <property type="entry name" value="OMP_bac"/>
</dbReference>
<dbReference type="InterPro" id="IPR006665">
    <property type="entry name" value="OmpA-like"/>
</dbReference>
<dbReference type="Pfam" id="PF00691">
    <property type="entry name" value="OmpA"/>
    <property type="match status" value="1"/>
</dbReference>
<accession>A0A1M6D9D9</accession>
<feature type="signal peptide" evidence="6">
    <location>
        <begin position="1"/>
        <end position="20"/>
    </location>
</feature>
<evidence type="ECO:0000256" key="4">
    <source>
        <dbReference type="PROSITE-ProRule" id="PRU00473"/>
    </source>
</evidence>
<dbReference type="InterPro" id="IPR050330">
    <property type="entry name" value="Bact_OuterMem_StrucFunc"/>
</dbReference>